<dbReference type="EMBL" id="LR796341">
    <property type="protein sequence ID" value="CAB4137808.1"/>
    <property type="molecule type" value="Genomic_DNA"/>
</dbReference>
<evidence type="ECO:0000313" key="1">
    <source>
        <dbReference type="EMBL" id="CAB4137808.1"/>
    </source>
</evidence>
<protein>
    <submittedName>
        <fullName evidence="1">Uncharacterized protein</fullName>
    </submittedName>
</protein>
<accession>A0A6J5LTM7</accession>
<sequence>MRAQEFIVESVDFEQMQPQQIVAVAQDAFAELYPDVKLYGKSVVEGVGLTTAKGQQGAASAFAGSDTVRGAFYLTLNAYAEGDSMIVVVEDATAGNYKGAATAVIKSLFEAGERLYQTEQRELVVNDNANYEAWSTIADRVGAEMVG</sequence>
<name>A0A6J5LTM7_9CAUD</name>
<reference evidence="1" key="1">
    <citation type="submission" date="2020-04" db="EMBL/GenBank/DDBJ databases">
        <authorList>
            <person name="Chiriac C."/>
            <person name="Salcher M."/>
            <person name="Ghai R."/>
            <person name="Kavagutti S V."/>
        </authorList>
    </citation>
    <scope>NUCLEOTIDE SEQUENCE</scope>
</reference>
<proteinExistence type="predicted"/>
<gene>
    <name evidence="1" type="ORF">UFOVP328_91</name>
</gene>
<organism evidence="1">
    <name type="scientific">uncultured Caudovirales phage</name>
    <dbReference type="NCBI Taxonomy" id="2100421"/>
    <lineage>
        <taxon>Viruses</taxon>
        <taxon>Duplodnaviria</taxon>
        <taxon>Heunggongvirae</taxon>
        <taxon>Uroviricota</taxon>
        <taxon>Caudoviricetes</taxon>
        <taxon>Peduoviridae</taxon>
        <taxon>Maltschvirus</taxon>
        <taxon>Maltschvirus maltsch</taxon>
    </lineage>
</organism>